<proteinExistence type="predicted"/>
<dbReference type="PATRIC" id="fig|36861.3.peg.3414"/>
<comment type="caution">
    <text evidence="1">The sequence shown here is derived from an EMBL/GenBank/DDBJ whole genome shotgun (WGS) entry which is preliminary data.</text>
</comment>
<accession>A0A119CY09</accession>
<dbReference type="AlphaFoldDB" id="A0A119CY09"/>
<dbReference type="RefSeq" id="WP_059751742.1">
    <property type="nucleotide sequence ID" value="NZ_LDUG01000008.1"/>
</dbReference>
<gene>
    <name evidence="1" type="ORF">ABW22_02745</name>
</gene>
<dbReference type="eggNOG" id="COG4831">
    <property type="taxonomic scope" value="Bacteria"/>
</dbReference>
<reference evidence="1 2" key="1">
    <citation type="journal article" date="2015" name="Appl. Environ. Microbiol.">
        <title>Aerobic and Anaerobic Thiosulfate Oxidation by a Cold-Adapted, Subglacial Chemoautotroph.</title>
        <authorList>
            <person name="Harrold Z.R."/>
            <person name="Skidmore M.L."/>
            <person name="Hamilton T.L."/>
            <person name="Desch L."/>
            <person name="Amada K."/>
            <person name="van Gelder W."/>
            <person name="Glover K."/>
            <person name="Roden E.E."/>
            <person name="Boyd E.S."/>
        </authorList>
    </citation>
    <scope>NUCLEOTIDE SEQUENCE [LARGE SCALE GENOMIC DNA]</scope>
    <source>
        <strain evidence="1 2">RG</strain>
    </source>
</reference>
<evidence type="ECO:0008006" key="3">
    <source>
        <dbReference type="Google" id="ProtNLM"/>
    </source>
</evidence>
<dbReference type="Proteomes" id="UP000064243">
    <property type="component" value="Unassembled WGS sequence"/>
</dbReference>
<dbReference type="EMBL" id="LDUG01000008">
    <property type="protein sequence ID" value="KVW98941.1"/>
    <property type="molecule type" value="Genomic_DNA"/>
</dbReference>
<sequence>MRIVKQLMAIPGVIAAGEYAYRGDRFSYEGALTDEFARMASIMCRANTLSVNMQSEIFDSFSENCGCRPVQGWIVRGAQLTVCAVGNYFAFIDNRDELLNDVMTIMRAKVGDVQDDLLVNLYARLGGDTKEALY</sequence>
<dbReference type="InterPro" id="IPR018685">
    <property type="entry name" value="DUF2173"/>
</dbReference>
<protein>
    <recommendedName>
        <fullName evidence="3">DUF2173 family protein</fullName>
    </recommendedName>
</protein>
<name>A0A119CY09_THIDE</name>
<organism evidence="1 2">
    <name type="scientific">Thiobacillus denitrificans</name>
    <dbReference type="NCBI Taxonomy" id="36861"/>
    <lineage>
        <taxon>Bacteria</taxon>
        <taxon>Pseudomonadati</taxon>
        <taxon>Pseudomonadota</taxon>
        <taxon>Betaproteobacteria</taxon>
        <taxon>Nitrosomonadales</taxon>
        <taxon>Thiobacillaceae</taxon>
        <taxon>Thiobacillus</taxon>
    </lineage>
</organism>
<dbReference type="STRING" id="1123392.GCA_000376425_00208"/>
<evidence type="ECO:0000313" key="2">
    <source>
        <dbReference type="Proteomes" id="UP000064243"/>
    </source>
</evidence>
<dbReference type="Pfam" id="PF09941">
    <property type="entry name" value="DUF2173"/>
    <property type="match status" value="1"/>
</dbReference>
<keyword evidence="2" id="KW-1185">Reference proteome</keyword>
<dbReference type="OrthoDB" id="5784013at2"/>
<evidence type="ECO:0000313" key="1">
    <source>
        <dbReference type="EMBL" id="KVW98941.1"/>
    </source>
</evidence>